<dbReference type="PANTHER" id="PTHR43795:SF39">
    <property type="entry name" value="AMINOTRANSFERASE CLASS I_CLASSII DOMAIN-CONTAINING PROTEIN"/>
    <property type="match status" value="1"/>
</dbReference>
<dbReference type="OMA" id="HRISRFM"/>
<dbReference type="Gene3D" id="3.90.1150.10">
    <property type="entry name" value="Aspartate Aminotransferase, domain 1"/>
    <property type="match status" value="1"/>
</dbReference>
<dbReference type="PRINTS" id="PR00753">
    <property type="entry name" value="ACCSYNTHASE"/>
</dbReference>
<dbReference type="SUPFAM" id="SSF53383">
    <property type="entry name" value="PLP-dependent transferases"/>
    <property type="match status" value="1"/>
</dbReference>
<dbReference type="OrthoDB" id="7042322at2759"/>
<evidence type="ECO:0000313" key="4">
    <source>
        <dbReference type="EMBL" id="EPQ59609.1"/>
    </source>
</evidence>
<dbReference type="Gene3D" id="3.40.640.10">
    <property type="entry name" value="Type I PLP-dependent aspartate aminotransferase-like (Major domain)"/>
    <property type="match status" value="1"/>
</dbReference>
<dbReference type="STRING" id="670483.S7S1H6"/>
<protein>
    <submittedName>
        <fullName evidence="4">PLP-dependent transferase</fullName>
    </submittedName>
</protein>
<dbReference type="InterPro" id="IPR004839">
    <property type="entry name" value="Aminotransferase_I/II_large"/>
</dbReference>
<organism evidence="4 5">
    <name type="scientific">Gloeophyllum trabeum (strain ATCC 11539 / FP-39264 / Madison 617)</name>
    <name type="common">Brown rot fungus</name>
    <dbReference type="NCBI Taxonomy" id="670483"/>
    <lineage>
        <taxon>Eukaryota</taxon>
        <taxon>Fungi</taxon>
        <taxon>Dikarya</taxon>
        <taxon>Basidiomycota</taxon>
        <taxon>Agaricomycotina</taxon>
        <taxon>Agaricomycetes</taxon>
        <taxon>Gloeophyllales</taxon>
        <taxon>Gloeophyllaceae</taxon>
        <taxon>Gloeophyllum</taxon>
    </lineage>
</organism>
<dbReference type="GO" id="GO:0030170">
    <property type="term" value="F:pyridoxal phosphate binding"/>
    <property type="evidence" value="ECO:0007669"/>
    <property type="project" value="InterPro"/>
</dbReference>
<dbReference type="KEGG" id="gtr:GLOTRDRAFT_136439"/>
<evidence type="ECO:0000256" key="2">
    <source>
        <dbReference type="SAM" id="MobiDB-lite"/>
    </source>
</evidence>
<dbReference type="Pfam" id="PF00155">
    <property type="entry name" value="Aminotran_1_2"/>
    <property type="match status" value="1"/>
</dbReference>
<dbReference type="eggNOG" id="KOG0256">
    <property type="taxonomic scope" value="Eukaryota"/>
</dbReference>
<feature type="compositionally biased region" description="Basic and acidic residues" evidence="2">
    <location>
        <begin position="16"/>
        <end position="26"/>
    </location>
</feature>
<evidence type="ECO:0000313" key="5">
    <source>
        <dbReference type="Proteomes" id="UP000030669"/>
    </source>
</evidence>
<proteinExistence type="predicted"/>
<dbReference type="PANTHER" id="PTHR43795">
    <property type="entry name" value="BIFUNCTIONAL ASPARTATE AMINOTRANSFERASE AND GLUTAMATE/ASPARTATE-PREPHENATE AMINOTRANSFERASE-RELATED"/>
    <property type="match status" value="1"/>
</dbReference>
<dbReference type="GO" id="GO:0006520">
    <property type="term" value="P:amino acid metabolic process"/>
    <property type="evidence" value="ECO:0007669"/>
    <property type="project" value="TreeGrafter"/>
</dbReference>
<dbReference type="AlphaFoldDB" id="S7S1H6"/>
<dbReference type="GeneID" id="19303533"/>
<dbReference type="GO" id="GO:0008483">
    <property type="term" value="F:transaminase activity"/>
    <property type="evidence" value="ECO:0007669"/>
    <property type="project" value="TreeGrafter"/>
</dbReference>
<accession>S7S1H6</accession>
<name>S7S1H6_GLOTA</name>
<dbReference type="RefSeq" id="XP_007862549.1">
    <property type="nucleotide sequence ID" value="XM_007864358.1"/>
</dbReference>
<feature type="region of interest" description="Disordered" evidence="2">
    <location>
        <begin position="1"/>
        <end position="34"/>
    </location>
</feature>
<keyword evidence="1" id="KW-0663">Pyridoxal phosphate</keyword>
<dbReference type="InterPro" id="IPR050478">
    <property type="entry name" value="Ethylene_sulfur-biosynth"/>
</dbReference>
<dbReference type="HOGENOM" id="CLU_017584_1_2_1"/>
<keyword evidence="4" id="KW-0808">Transferase</keyword>
<dbReference type="EMBL" id="KB469297">
    <property type="protein sequence ID" value="EPQ59609.1"/>
    <property type="molecule type" value="Genomic_DNA"/>
</dbReference>
<gene>
    <name evidence="4" type="ORF">GLOTRDRAFT_136439</name>
</gene>
<keyword evidence="5" id="KW-1185">Reference proteome</keyword>
<reference evidence="4 5" key="1">
    <citation type="journal article" date="2012" name="Science">
        <title>The Paleozoic origin of enzymatic lignin decomposition reconstructed from 31 fungal genomes.</title>
        <authorList>
            <person name="Floudas D."/>
            <person name="Binder M."/>
            <person name="Riley R."/>
            <person name="Barry K."/>
            <person name="Blanchette R.A."/>
            <person name="Henrissat B."/>
            <person name="Martinez A.T."/>
            <person name="Otillar R."/>
            <person name="Spatafora J.W."/>
            <person name="Yadav J.S."/>
            <person name="Aerts A."/>
            <person name="Benoit I."/>
            <person name="Boyd A."/>
            <person name="Carlson A."/>
            <person name="Copeland A."/>
            <person name="Coutinho P.M."/>
            <person name="de Vries R.P."/>
            <person name="Ferreira P."/>
            <person name="Findley K."/>
            <person name="Foster B."/>
            <person name="Gaskell J."/>
            <person name="Glotzer D."/>
            <person name="Gorecki P."/>
            <person name="Heitman J."/>
            <person name="Hesse C."/>
            <person name="Hori C."/>
            <person name="Igarashi K."/>
            <person name="Jurgens J.A."/>
            <person name="Kallen N."/>
            <person name="Kersten P."/>
            <person name="Kohler A."/>
            <person name="Kuees U."/>
            <person name="Kumar T.K.A."/>
            <person name="Kuo A."/>
            <person name="LaButti K."/>
            <person name="Larrondo L.F."/>
            <person name="Lindquist E."/>
            <person name="Ling A."/>
            <person name="Lombard V."/>
            <person name="Lucas S."/>
            <person name="Lundell T."/>
            <person name="Martin R."/>
            <person name="McLaughlin D.J."/>
            <person name="Morgenstern I."/>
            <person name="Morin E."/>
            <person name="Murat C."/>
            <person name="Nagy L.G."/>
            <person name="Nolan M."/>
            <person name="Ohm R.A."/>
            <person name="Patyshakuliyeva A."/>
            <person name="Rokas A."/>
            <person name="Ruiz-Duenas F.J."/>
            <person name="Sabat G."/>
            <person name="Salamov A."/>
            <person name="Samejima M."/>
            <person name="Schmutz J."/>
            <person name="Slot J.C."/>
            <person name="St John F."/>
            <person name="Stenlid J."/>
            <person name="Sun H."/>
            <person name="Sun S."/>
            <person name="Syed K."/>
            <person name="Tsang A."/>
            <person name="Wiebenga A."/>
            <person name="Young D."/>
            <person name="Pisabarro A."/>
            <person name="Eastwood D.C."/>
            <person name="Martin F."/>
            <person name="Cullen D."/>
            <person name="Grigoriev I.V."/>
            <person name="Hibbett D.S."/>
        </authorList>
    </citation>
    <scope>NUCLEOTIDE SEQUENCE [LARGE SCALE GENOMIC DNA]</scope>
    <source>
        <strain evidence="4 5">ATCC 11539</strain>
    </source>
</reference>
<dbReference type="InterPro" id="IPR015424">
    <property type="entry name" value="PyrdxlP-dep_Trfase"/>
</dbReference>
<evidence type="ECO:0000259" key="3">
    <source>
        <dbReference type="Pfam" id="PF00155"/>
    </source>
</evidence>
<dbReference type="InterPro" id="IPR015421">
    <property type="entry name" value="PyrdxlP-dep_Trfase_major"/>
</dbReference>
<sequence length="466" mass="52801">MTSSAEVPMPALETITDSKDFQEPTRKPKLSKRAQGSKDAATFIEKFEDLLNKQYSPQNVNGLVNFGVAENTLMQVELKEYFNSHLNLQDLDFTYGDSCAGSKRLFDAVIRLFDRYFKPVKKMLHEHIICGAGQSAILDQLTHVLCDEGEAILVARPFYSGFINDISGRAGCRLIGVDVGTQDPSSTQTLKAFDATMETLLNSDPPIRPRAVILCNPNNPLGFNYPRETLLAYCEFAQKWDLHLLSDEIYALSQFENAEKEREGTKRSFVSMLNVDIEKETRCEPSRVHVLYGMSKDFCANGLRLGVMVTQHNPELRKTLLGISLLMKVSSPADALWSGLLNDDQMLEYFITTNQKKLGDTLKHCQIFFSKYGIPLLQPEAAHFIFMDLRGYLREVTDSGEKLQTGVEQETDLFYSFVQNGVYVAPATGYGYPIPGWFRFTFCMRRDYLDIGLERMAKVLNIRKKK</sequence>
<evidence type="ECO:0000256" key="1">
    <source>
        <dbReference type="ARBA" id="ARBA00022898"/>
    </source>
</evidence>
<dbReference type="Proteomes" id="UP000030669">
    <property type="component" value="Unassembled WGS sequence"/>
</dbReference>
<dbReference type="CDD" id="cd00609">
    <property type="entry name" value="AAT_like"/>
    <property type="match status" value="1"/>
</dbReference>
<feature type="domain" description="Aminotransferase class I/classII large" evidence="3">
    <location>
        <begin position="99"/>
        <end position="455"/>
    </location>
</feature>
<dbReference type="InterPro" id="IPR015422">
    <property type="entry name" value="PyrdxlP-dep_Trfase_small"/>
</dbReference>